<feature type="domain" description="TNase-like" evidence="5">
    <location>
        <begin position="39"/>
        <end position="177"/>
    </location>
</feature>
<dbReference type="PANTHER" id="PTHR12302">
    <property type="entry name" value="EBNA2 BINDING PROTEIN P100"/>
    <property type="match status" value="1"/>
</dbReference>
<dbReference type="GO" id="GO:0016787">
    <property type="term" value="F:hydrolase activity"/>
    <property type="evidence" value="ECO:0007669"/>
    <property type="project" value="UniProtKB-KW"/>
</dbReference>
<dbReference type="Pfam" id="PF00565">
    <property type="entry name" value="SNase"/>
    <property type="match status" value="1"/>
</dbReference>
<dbReference type="Gene3D" id="2.40.50.90">
    <property type="match status" value="1"/>
</dbReference>
<organism evidence="6 7">
    <name type="scientific">Devosia enhydra</name>
    <dbReference type="NCBI Taxonomy" id="665118"/>
    <lineage>
        <taxon>Bacteria</taxon>
        <taxon>Pseudomonadati</taxon>
        <taxon>Pseudomonadota</taxon>
        <taxon>Alphaproteobacteria</taxon>
        <taxon>Hyphomicrobiales</taxon>
        <taxon>Devosiaceae</taxon>
        <taxon>Devosia</taxon>
    </lineage>
</organism>
<dbReference type="SUPFAM" id="SSF50199">
    <property type="entry name" value="Staphylococcal nuclease"/>
    <property type="match status" value="1"/>
</dbReference>
<dbReference type="GO" id="GO:0004519">
    <property type="term" value="F:endonuclease activity"/>
    <property type="evidence" value="ECO:0007669"/>
    <property type="project" value="UniProtKB-KW"/>
</dbReference>
<keyword evidence="1" id="KW-0540">Nuclease</keyword>
<name>A0A1K2I044_9HYPH</name>
<keyword evidence="7" id="KW-1185">Reference proteome</keyword>
<evidence type="ECO:0000259" key="5">
    <source>
        <dbReference type="PROSITE" id="PS50830"/>
    </source>
</evidence>
<evidence type="ECO:0000313" key="7">
    <source>
        <dbReference type="Proteomes" id="UP000183447"/>
    </source>
</evidence>
<feature type="chain" id="PRO_5012317898" evidence="4">
    <location>
        <begin position="34"/>
        <end position="282"/>
    </location>
</feature>
<dbReference type="SMART" id="SM00318">
    <property type="entry name" value="SNc"/>
    <property type="match status" value="1"/>
</dbReference>
<dbReference type="STRING" id="665118.SAMN02983003_2920"/>
<keyword evidence="4" id="KW-0732">Signal</keyword>
<protein>
    <submittedName>
        <fullName evidence="6">Endonuclease YncB, thermonuclease family</fullName>
    </submittedName>
</protein>
<dbReference type="Proteomes" id="UP000183447">
    <property type="component" value="Unassembled WGS sequence"/>
</dbReference>
<keyword evidence="2 6" id="KW-0255">Endonuclease</keyword>
<reference evidence="6 7" key="1">
    <citation type="submission" date="2016-11" db="EMBL/GenBank/DDBJ databases">
        <authorList>
            <person name="Jaros S."/>
            <person name="Januszkiewicz K."/>
            <person name="Wedrychowicz H."/>
        </authorList>
    </citation>
    <scope>NUCLEOTIDE SEQUENCE [LARGE SCALE GENOMIC DNA]</scope>
    <source>
        <strain evidence="6 7">ATCC 23634</strain>
    </source>
</reference>
<feature type="signal peptide" evidence="4">
    <location>
        <begin position="1"/>
        <end position="33"/>
    </location>
</feature>
<dbReference type="PANTHER" id="PTHR12302:SF3">
    <property type="entry name" value="SERINE_THREONINE-PROTEIN KINASE 31"/>
    <property type="match status" value="1"/>
</dbReference>
<proteinExistence type="predicted"/>
<dbReference type="RefSeq" id="WP_244545340.1">
    <property type="nucleotide sequence ID" value="NZ_FPKU01000002.1"/>
</dbReference>
<evidence type="ECO:0000256" key="1">
    <source>
        <dbReference type="ARBA" id="ARBA00022722"/>
    </source>
</evidence>
<dbReference type="AlphaFoldDB" id="A0A1K2I044"/>
<dbReference type="InterPro" id="IPR016071">
    <property type="entry name" value="Staphylococal_nuclease_OB-fold"/>
</dbReference>
<gene>
    <name evidence="6" type="ORF">SAMN02983003_2920</name>
</gene>
<keyword evidence="3" id="KW-0378">Hydrolase</keyword>
<evidence type="ECO:0000256" key="4">
    <source>
        <dbReference type="SAM" id="SignalP"/>
    </source>
</evidence>
<evidence type="ECO:0000256" key="3">
    <source>
        <dbReference type="ARBA" id="ARBA00022801"/>
    </source>
</evidence>
<sequence>MQAGIFRAGSVRAVGFGMGALAMVLAFAGPAAACDALTAGPRGIVTSVVDGDTVQLGDGTQVRLIGTQAPKLPLGRDGFETWPLADEAKAALEALALGKPVQLRYGGERIDRHGRALAHLYVTDGTALSGEGLWAQGEMIAAGLARVYSFPDNRSCLAELMASETRARLARLGIWSDPYYSVRRADRPSELLARVGHYELVEGRVLAAERSGSRVFLNFGRLWKEDFTITIENRALRLFTEAGIDPLRLETALIRVRGWVDDRDGPRIEVTHPEQIEVLASP</sequence>
<dbReference type="InterPro" id="IPR035437">
    <property type="entry name" value="SNase_OB-fold_sf"/>
</dbReference>
<evidence type="ECO:0000313" key="6">
    <source>
        <dbReference type="EMBL" id="SFZ85750.1"/>
    </source>
</evidence>
<evidence type="ECO:0000256" key="2">
    <source>
        <dbReference type="ARBA" id="ARBA00022759"/>
    </source>
</evidence>
<dbReference type="EMBL" id="FPKU01000002">
    <property type="protein sequence ID" value="SFZ85750.1"/>
    <property type="molecule type" value="Genomic_DNA"/>
</dbReference>
<accession>A0A1K2I044</accession>
<dbReference type="PROSITE" id="PS50830">
    <property type="entry name" value="TNASE_3"/>
    <property type="match status" value="1"/>
</dbReference>